<accession>A0ABT7SZM8</accession>
<dbReference type="RefSeq" id="WP_289366287.1">
    <property type="nucleotide sequence ID" value="NZ_JAUCBP010000012.1"/>
</dbReference>
<organism evidence="2 3">
    <name type="scientific">Alteromonas arenosi</name>
    <dbReference type="NCBI Taxonomy" id="3055817"/>
    <lineage>
        <taxon>Bacteria</taxon>
        <taxon>Pseudomonadati</taxon>
        <taxon>Pseudomonadota</taxon>
        <taxon>Gammaproteobacteria</taxon>
        <taxon>Alteromonadales</taxon>
        <taxon>Alteromonadaceae</taxon>
        <taxon>Alteromonas/Salinimonas group</taxon>
        <taxon>Alteromonas</taxon>
    </lineage>
</organism>
<reference evidence="2 3" key="1">
    <citation type="submission" date="2023-06" db="EMBL/GenBank/DDBJ databases">
        <title>Alteromonas sp. ASW11-36 isolated from intertidal sand.</title>
        <authorList>
            <person name="Li Y."/>
        </authorList>
    </citation>
    <scope>NUCLEOTIDE SEQUENCE [LARGE SCALE GENOMIC DNA]</scope>
    <source>
        <strain evidence="2 3">ASW11-36</strain>
    </source>
</reference>
<dbReference type="Proteomes" id="UP001234343">
    <property type="component" value="Unassembled WGS sequence"/>
</dbReference>
<feature type="transmembrane region" description="Helical" evidence="1">
    <location>
        <begin position="40"/>
        <end position="63"/>
    </location>
</feature>
<keyword evidence="3" id="KW-1185">Reference proteome</keyword>
<keyword evidence="1" id="KW-1133">Transmembrane helix</keyword>
<evidence type="ECO:0000256" key="1">
    <source>
        <dbReference type="SAM" id="Phobius"/>
    </source>
</evidence>
<sequence length="139" mass="15706">MSRTKKVTLTLSSIVFALSVAVIVLWFNEIQLPHQMNLPMHLGVLIVSISTCMVFWTDAKALLGEDSTLRFKLQAFIGLGLILTSMIVPTMVLIDWFFENSKEGYGLIYGSWLSFSLFSLIYFAVSSYVYKICGRKVAY</sequence>
<dbReference type="EMBL" id="JAUCBP010000012">
    <property type="protein sequence ID" value="MDM7861643.1"/>
    <property type="molecule type" value="Genomic_DNA"/>
</dbReference>
<keyword evidence="1" id="KW-0472">Membrane</keyword>
<proteinExistence type="predicted"/>
<comment type="caution">
    <text evidence="2">The sequence shown here is derived from an EMBL/GenBank/DDBJ whole genome shotgun (WGS) entry which is preliminary data.</text>
</comment>
<gene>
    <name evidence="2" type="ORF">QTP81_13665</name>
</gene>
<feature type="transmembrane region" description="Helical" evidence="1">
    <location>
        <begin position="75"/>
        <end position="98"/>
    </location>
</feature>
<feature type="transmembrane region" description="Helical" evidence="1">
    <location>
        <begin position="7"/>
        <end position="28"/>
    </location>
</feature>
<protein>
    <submittedName>
        <fullName evidence="2">Uncharacterized protein</fullName>
    </submittedName>
</protein>
<keyword evidence="1" id="KW-0812">Transmembrane</keyword>
<evidence type="ECO:0000313" key="3">
    <source>
        <dbReference type="Proteomes" id="UP001234343"/>
    </source>
</evidence>
<name>A0ABT7SZM8_9ALTE</name>
<feature type="transmembrane region" description="Helical" evidence="1">
    <location>
        <begin position="110"/>
        <end position="130"/>
    </location>
</feature>
<evidence type="ECO:0000313" key="2">
    <source>
        <dbReference type="EMBL" id="MDM7861643.1"/>
    </source>
</evidence>